<keyword evidence="3" id="KW-1185">Reference proteome</keyword>
<organism evidence="2 3">
    <name type="scientific">Diplocloster modestus</name>
    <dbReference type="NCBI Taxonomy" id="2850322"/>
    <lineage>
        <taxon>Bacteria</taxon>
        <taxon>Bacillati</taxon>
        <taxon>Bacillota</taxon>
        <taxon>Clostridia</taxon>
        <taxon>Lachnospirales</taxon>
        <taxon>Lachnospiraceae</taxon>
        <taxon>Diplocloster</taxon>
    </lineage>
</organism>
<comment type="caution">
    <text evidence="2">The sequence shown here is derived from an EMBL/GenBank/DDBJ whole genome shotgun (WGS) entry which is preliminary data.</text>
</comment>
<evidence type="ECO:0000256" key="1">
    <source>
        <dbReference type="SAM" id="Phobius"/>
    </source>
</evidence>
<feature type="transmembrane region" description="Helical" evidence="1">
    <location>
        <begin position="200"/>
        <end position="217"/>
    </location>
</feature>
<reference evidence="2 3" key="1">
    <citation type="submission" date="2021-06" db="EMBL/GenBank/DDBJ databases">
        <title>Description of novel taxa of the family Lachnospiraceae.</title>
        <authorList>
            <person name="Chaplin A.V."/>
            <person name="Sokolova S.R."/>
            <person name="Pikina A.P."/>
            <person name="Korzhanova M."/>
            <person name="Belova V."/>
            <person name="Korostin D."/>
            <person name="Efimov B.A."/>
        </authorList>
    </citation>
    <scope>NUCLEOTIDE SEQUENCE [LARGE SCALE GENOMIC DNA]</scope>
    <source>
        <strain evidence="2 3">ASD4241</strain>
    </source>
</reference>
<keyword evidence="1" id="KW-1133">Transmembrane helix</keyword>
<dbReference type="Proteomes" id="UP001314681">
    <property type="component" value="Unassembled WGS sequence"/>
</dbReference>
<feature type="transmembrane region" description="Helical" evidence="1">
    <location>
        <begin position="419"/>
        <end position="439"/>
    </location>
</feature>
<keyword evidence="1" id="KW-0472">Membrane</keyword>
<feature type="transmembrane region" description="Helical" evidence="1">
    <location>
        <begin position="178"/>
        <end position="194"/>
    </location>
</feature>
<evidence type="ECO:0000313" key="3">
    <source>
        <dbReference type="Proteomes" id="UP001314681"/>
    </source>
</evidence>
<accession>A0ABS6K256</accession>
<dbReference type="RefSeq" id="WP_238726109.1">
    <property type="nucleotide sequence ID" value="NZ_JAHQCX010000001.1"/>
</dbReference>
<feature type="transmembrane region" description="Helical" evidence="1">
    <location>
        <begin position="38"/>
        <end position="59"/>
    </location>
</feature>
<evidence type="ECO:0000313" key="2">
    <source>
        <dbReference type="EMBL" id="MBU9724576.1"/>
    </source>
</evidence>
<feature type="transmembrane region" description="Helical" evidence="1">
    <location>
        <begin position="394"/>
        <end position="413"/>
    </location>
</feature>
<dbReference type="EMBL" id="JAHQCX010000001">
    <property type="protein sequence ID" value="MBU9724576.1"/>
    <property type="molecule type" value="Genomic_DNA"/>
</dbReference>
<protein>
    <submittedName>
        <fullName evidence="2">Uncharacterized protein</fullName>
    </submittedName>
</protein>
<keyword evidence="1" id="KW-0812">Transmembrane</keyword>
<proteinExistence type="predicted"/>
<name>A0ABS6K256_9FIRM</name>
<feature type="transmembrane region" description="Helical" evidence="1">
    <location>
        <begin position="262"/>
        <end position="283"/>
    </location>
</feature>
<feature type="transmembrane region" description="Helical" evidence="1">
    <location>
        <begin position="304"/>
        <end position="325"/>
    </location>
</feature>
<sequence length="460" mass="51281">METTKDKGFRNDAEQSGKAGVPMKTWKNIVSSGIMKKVLLTAVGLFAFYLLSLTLVYCIPKSAMVENVAESIGVIAQDGKYPNWFFGSPVCFFDNYSDSRMLNMALQTSEHPFHAAMSADYEVAEGSADTPFAQYHDLVAAAEGKAAGRESYGRMWHGYLVWLKPLLTFLNLHEIRQIIYMVSFFLYLLTILAMNKKMGFRAAFPFICATLMSYTTIITINMMFSVDVNLMLLGVMMVLLFSGNKTYDKYEPLFFGLIGTSMAFWGTFEAPLITLGMPLLVSLQMRQRQGKSAKQLWGHLIGNCAGYGIVYSITLVSKWILAALVTGSSDGSSVSGGWIGLPPSFREYAGRLVSLLQGFLTPLRSMGILILLTAVVLIVLMIRFRAKKVAVSSLLPFLFIFCFPAFWALVLFGHSGHGFTRFIVMISVDAFLWIVMNFIDWESFRNKLEKGRFGKTGLLG</sequence>
<feature type="transmembrane region" description="Helical" evidence="1">
    <location>
        <begin position="363"/>
        <end position="382"/>
    </location>
</feature>
<gene>
    <name evidence="2" type="ORF">KTH90_00970</name>
</gene>